<accession>A0A0B6XVR8</accession>
<protein>
    <submittedName>
        <fullName evidence="1">Uncharacterized protein</fullName>
    </submittedName>
</protein>
<evidence type="ECO:0000313" key="1">
    <source>
        <dbReference type="EMBL" id="CEK47636.1"/>
    </source>
</evidence>
<sequence>KIQQTFSDNFMSITQIKEGYSRIKDVCTSVESEPRSGRPPTNRNDVVDQVWTLSCRTVLSSSKNLRISWG</sequence>
<feature type="non-terminal residue" evidence="1">
    <location>
        <position position="1"/>
    </location>
</feature>
<proteinExistence type="predicted"/>
<reference evidence="1" key="1">
    <citation type="submission" date="2014-12" db="EMBL/GenBank/DDBJ databases">
        <title>Insight into the proteome of Arion vulgaris.</title>
        <authorList>
            <person name="Aradska J."/>
            <person name="Bulat T."/>
            <person name="Smidak R."/>
            <person name="Sarate P."/>
            <person name="Gangsoo J."/>
            <person name="Sialana F."/>
            <person name="Bilban M."/>
            <person name="Lubec G."/>
        </authorList>
    </citation>
    <scope>NUCLEOTIDE SEQUENCE</scope>
    <source>
        <tissue evidence="1">Skin</tissue>
    </source>
</reference>
<gene>
    <name evidence="1" type="primary">ORF1830</name>
</gene>
<dbReference type="EMBL" id="HACG01000771">
    <property type="protein sequence ID" value="CEK47636.1"/>
    <property type="molecule type" value="Transcribed_RNA"/>
</dbReference>
<organism evidence="1">
    <name type="scientific">Arion vulgaris</name>
    <dbReference type="NCBI Taxonomy" id="1028688"/>
    <lineage>
        <taxon>Eukaryota</taxon>
        <taxon>Metazoa</taxon>
        <taxon>Spiralia</taxon>
        <taxon>Lophotrochozoa</taxon>
        <taxon>Mollusca</taxon>
        <taxon>Gastropoda</taxon>
        <taxon>Heterobranchia</taxon>
        <taxon>Euthyneura</taxon>
        <taxon>Panpulmonata</taxon>
        <taxon>Eupulmonata</taxon>
        <taxon>Stylommatophora</taxon>
        <taxon>Helicina</taxon>
        <taxon>Arionoidea</taxon>
        <taxon>Arionidae</taxon>
        <taxon>Arion</taxon>
    </lineage>
</organism>
<name>A0A0B6XVR8_9EUPU</name>
<dbReference type="AlphaFoldDB" id="A0A0B6XVR8"/>